<proteinExistence type="predicted"/>
<keyword evidence="2" id="KW-1185">Reference proteome</keyword>
<dbReference type="EMBL" id="KK784918">
    <property type="protein sequence ID" value="KDO62582.1"/>
    <property type="molecule type" value="Genomic_DNA"/>
</dbReference>
<protein>
    <recommendedName>
        <fullName evidence="3">FBD domain-containing protein</fullName>
    </recommendedName>
</protein>
<accession>A0A067FGJ7</accession>
<sequence length="41" mass="4809">EFKGHENELELVRFLLKNGHGDHLEDNEVSEIIFSVILKFL</sequence>
<organism evidence="1 2">
    <name type="scientific">Citrus sinensis</name>
    <name type="common">Sweet orange</name>
    <name type="synonym">Citrus aurantium var. sinensis</name>
    <dbReference type="NCBI Taxonomy" id="2711"/>
    <lineage>
        <taxon>Eukaryota</taxon>
        <taxon>Viridiplantae</taxon>
        <taxon>Streptophyta</taxon>
        <taxon>Embryophyta</taxon>
        <taxon>Tracheophyta</taxon>
        <taxon>Spermatophyta</taxon>
        <taxon>Magnoliopsida</taxon>
        <taxon>eudicotyledons</taxon>
        <taxon>Gunneridae</taxon>
        <taxon>Pentapetalae</taxon>
        <taxon>rosids</taxon>
        <taxon>malvids</taxon>
        <taxon>Sapindales</taxon>
        <taxon>Rutaceae</taxon>
        <taxon>Aurantioideae</taxon>
        <taxon>Citrus</taxon>
    </lineage>
</organism>
<dbReference type="AlphaFoldDB" id="A0A067FGJ7"/>
<dbReference type="Proteomes" id="UP000027120">
    <property type="component" value="Unassembled WGS sequence"/>
</dbReference>
<gene>
    <name evidence="1" type="ORF">CISIN_1g0363801mg</name>
</gene>
<name>A0A067FGJ7_CITSI</name>
<feature type="non-terminal residue" evidence="1">
    <location>
        <position position="1"/>
    </location>
</feature>
<evidence type="ECO:0000313" key="1">
    <source>
        <dbReference type="EMBL" id="KDO62582.1"/>
    </source>
</evidence>
<evidence type="ECO:0008006" key="3">
    <source>
        <dbReference type="Google" id="ProtNLM"/>
    </source>
</evidence>
<reference evidence="1 2" key="1">
    <citation type="submission" date="2014-04" db="EMBL/GenBank/DDBJ databases">
        <authorList>
            <consortium name="International Citrus Genome Consortium"/>
            <person name="Gmitter F."/>
            <person name="Chen C."/>
            <person name="Farmerie W."/>
            <person name="Harkins T."/>
            <person name="Desany B."/>
            <person name="Mohiuddin M."/>
            <person name="Kodira C."/>
            <person name="Borodovsky M."/>
            <person name="Lomsadze A."/>
            <person name="Burns P."/>
            <person name="Jenkins J."/>
            <person name="Prochnik S."/>
            <person name="Shu S."/>
            <person name="Chapman J."/>
            <person name="Pitluck S."/>
            <person name="Schmutz J."/>
            <person name="Rokhsar D."/>
        </authorList>
    </citation>
    <scope>NUCLEOTIDE SEQUENCE</scope>
</reference>
<evidence type="ECO:0000313" key="2">
    <source>
        <dbReference type="Proteomes" id="UP000027120"/>
    </source>
</evidence>
<feature type="non-terminal residue" evidence="1">
    <location>
        <position position="41"/>
    </location>
</feature>